<reference evidence="3" key="2">
    <citation type="submission" date="2014-05" db="EMBL/GenBank/DDBJ databases">
        <title>Genome sequencing of Bartonella spp. isolated from human blood.</title>
        <authorList>
            <person name="Raoult D."/>
        </authorList>
    </citation>
    <scope>NUCLEOTIDE SEQUENCE</scope>
    <source>
        <strain evidence="3">MVT06</strain>
    </source>
</reference>
<comment type="similarity">
    <text evidence="1">Belongs to the RelE toxin family.</text>
</comment>
<dbReference type="EMBL" id="HG977195">
    <property type="protein sequence ID" value="CDP79670.1"/>
    <property type="molecule type" value="Genomic_DNA"/>
</dbReference>
<proteinExistence type="inferred from homology"/>
<keyword evidence="2" id="KW-1277">Toxin-antitoxin system</keyword>
<organism evidence="3">
    <name type="scientific">Bartonella schoenbuchensis</name>
    <dbReference type="NCBI Taxonomy" id="165694"/>
    <lineage>
        <taxon>Bacteria</taxon>
        <taxon>Pseudomonadati</taxon>
        <taxon>Pseudomonadota</taxon>
        <taxon>Alphaproteobacteria</taxon>
        <taxon>Hyphomicrobiales</taxon>
        <taxon>Bartonellaceae</taxon>
        <taxon>Bartonella</taxon>
    </lineage>
</organism>
<dbReference type="Gene3D" id="3.30.2310.20">
    <property type="entry name" value="RelE-like"/>
    <property type="match status" value="1"/>
</dbReference>
<dbReference type="InterPro" id="IPR051803">
    <property type="entry name" value="TA_system_RelE-like_toxin"/>
</dbReference>
<protein>
    <submittedName>
        <fullName evidence="3">YacB protein</fullName>
    </submittedName>
</protein>
<dbReference type="PANTHER" id="PTHR33755:SF5">
    <property type="entry name" value="TYPE II TOXIN-ANTITOXIN SYSTEM RELE_PARE FAMILY TOXIN"/>
    <property type="match status" value="1"/>
</dbReference>
<dbReference type="InterPro" id="IPR035093">
    <property type="entry name" value="RelE/ParE_toxin_dom_sf"/>
</dbReference>
<dbReference type="InterPro" id="IPR007712">
    <property type="entry name" value="RelE/ParE_toxin"/>
</dbReference>
<evidence type="ECO:0000313" key="3">
    <source>
        <dbReference type="EMBL" id="CDP79670.1"/>
    </source>
</evidence>
<dbReference type="NCBIfam" id="TIGR02385">
    <property type="entry name" value="RelE_StbE"/>
    <property type="match status" value="1"/>
</dbReference>
<evidence type="ECO:0000256" key="1">
    <source>
        <dbReference type="ARBA" id="ARBA00006226"/>
    </source>
</evidence>
<evidence type="ECO:0000256" key="2">
    <source>
        <dbReference type="ARBA" id="ARBA00022649"/>
    </source>
</evidence>
<reference evidence="3" key="1">
    <citation type="submission" date="2013-11" db="EMBL/GenBank/DDBJ databases">
        <authorList>
            <person name="GENOMES U."/>
        </authorList>
    </citation>
    <scope>NUCLEOTIDE SEQUENCE</scope>
    <source>
        <strain evidence="3">MVT06</strain>
    </source>
</reference>
<dbReference type="PANTHER" id="PTHR33755">
    <property type="entry name" value="TOXIN PARE1-RELATED"/>
    <property type="match status" value="1"/>
</dbReference>
<gene>
    <name evidence="3" type="primary">yacB1</name>
    <name evidence="3" type="ORF">BN1046_00567</name>
</gene>
<accession>A0A024LQL1</accession>
<dbReference type="AlphaFoldDB" id="A0A024LQL1"/>
<name>A0A024LQL1_9HYPH</name>
<sequence length="90" mass="10571">MKLIWTRIAHVDRKKIREYIAQDNPSAALKFDKLLSEKIKKLVKFPTLGRSGRIINTRELIVHSNYIMIYDISNGVIRILRVLHAKQKFP</sequence>
<dbReference type="Pfam" id="PF05016">
    <property type="entry name" value="ParE_toxin"/>
    <property type="match status" value="1"/>
</dbReference>